<dbReference type="InterPro" id="IPR011527">
    <property type="entry name" value="ABC1_TM_dom"/>
</dbReference>
<evidence type="ECO:0000256" key="2">
    <source>
        <dbReference type="ARBA" id="ARBA00022448"/>
    </source>
</evidence>
<dbReference type="GO" id="GO:0140359">
    <property type="term" value="F:ABC-type transporter activity"/>
    <property type="evidence" value="ECO:0007669"/>
    <property type="project" value="InterPro"/>
</dbReference>
<evidence type="ECO:0000256" key="4">
    <source>
        <dbReference type="ARBA" id="ARBA00022741"/>
    </source>
</evidence>
<name>A0A1L7WYZ4_9HELO</name>
<keyword evidence="3 8" id="KW-0812">Transmembrane</keyword>
<dbReference type="PANTHER" id="PTHR24223:SF404">
    <property type="entry name" value="ABC MULTIDRUG TRANSPORTER (EUROFUNG)-RELATED"/>
    <property type="match status" value="1"/>
</dbReference>
<proteinExistence type="predicted"/>
<dbReference type="GO" id="GO:0016020">
    <property type="term" value="C:membrane"/>
    <property type="evidence" value="ECO:0007669"/>
    <property type="project" value="UniProtKB-SubCell"/>
</dbReference>
<feature type="transmembrane region" description="Helical" evidence="8">
    <location>
        <begin position="327"/>
        <end position="348"/>
    </location>
</feature>
<feature type="transmembrane region" description="Helical" evidence="8">
    <location>
        <begin position="177"/>
        <end position="195"/>
    </location>
</feature>
<dbReference type="FunFam" id="1.20.1560.10:FF:000055">
    <property type="entry name" value="ABC multidrug transporter (Eurofung)"/>
    <property type="match status" value="1"/>
</dbReference>
<dbReference type="EMBL" id="FJOG01000011">
    <property type="protein sequence ID" value="CZR57989.1"/>
    <property type="molecule type" value="Genomic_DNA"/>
</dbReference>
<feature type="transmembrane region" description="Helical" evidence="8">
    <location>
        <begin position="48"/>
        <end position="67"/>
    </location>
</feature>
<feature type="transmembrane region" description="Helical" evidence="8">
    <location>
        <begin position="540"/>
        <end position="562"/>
    </location>
</feature>
<reference evidence="11 12" key="1">
    <citation type="submission" date="2016-03" db="EMBL/GenBank/DDBJ databases">
        <authorList>
            <person name="Ploux O."/>
        </authorList>
    </citation>
    <scope>NUCLEOTIDE SEQUENCE [LARGE SCALE GENOMIC DNA]</scope>
    <source>
        <strain evidence="11 12">UAMH 11012</strain>
    </source>
</reference>
<evidence type="ECO:0000256" key="3">
    <source>
        <dbReference type="ARBA" id="ARBA00022692"/>
    </source>
</evidence>
<dbReference type="SMART" id="SM00382">
    <property type="entry name" value="AAA"/>
    <property type="match status" value="1"/>
</dbReference>
<dbReference type="PROSITE" id="PS50893">
    <property type="entry name" value="ABC_TRANSPORTER_2"/>
    <property type="match status" value="1"/>
</dbReference>
<dbReference type="Gene3D" id="3.40.50.300">
    <property type="entry name" value="P-loop containing nucleotide triphosphate hydrolases"/>
    <property type="match status" value="1"/>
</dbReference>
<dbReference type="AlphaFoldDB" id="A0A1L7WYZ4"/>
<dbReference type="SUPFAM" id="SSF90123">
    <property type="entry name" value="ABC transporter transmembrane region"/>
    <property type="match status" value="2"/>
</dbReference>
<dbReference type="OrthoDB" id="3509968at2759"/>
<feature type="transmembrane region" description="Helical" evidence="8">
    <location>
        <begin position="924"/>
        <end position="948"/>
    </location>
</feature>
<dbReference type="CDD" id="cd18579">
    <property type="entry name" value="ABC_6TM_ABCC_D1"/>
    <property type="match status" value="1"/>
</dbReference>
<evidence type="ECO:0008006" key="13">
    <source>
        <dbReference type="Google" id="ProtNLM"/>
    </source>
</evidence>
<comment type="subcellular location">
    <subcellularLocation>
        <location evidence="1">Membrane</location>
        <topology evidence="1">Multi-pass membrane protein</topology>
    </subcellularLocation>
</comment>
<dbReference type="PROSITE" id="PS50929">
    <property type="entry name" value="ABC_TM1F"/>
    <property type="match status" value="2"/>
</dbReference>
<dbReference type="Pfam" id="PF24357">
    <property type="entry name" value="TMD0_ABC"/>
    <property type="match status" value="1"/>
</dbReference>
<feature type="domain" description="ABC transmembrane type-1" evidence="10">
    <location>
        <begin position="941"/>
        <end position="1048"/>
    </location>
</feature>
<keyword evidence="6 8" id="KW-1133">Transmembrane helix</keyword>
<dbReference type="PROSITE" id="PS00211">
    <property type="entry name" value="ABC_TRANSPORTER_1"/>
    <property type="match status" value="1"/>
</dbReference>
<evidence type="ECO:0000313" key="12">
    <source>
        <dbReference type="Proteomes" id="UP000184330"/>
    </source>
</evidence>
<dbReference type="CDD" id="cd03250">
    <property type="entry name" value="ABCC_MRP_domain1"/>
    <property type="match status" value="1"/>
</dbReference>
<feature type="transmembrane region" description="Helical" evidence="8">
    <location>
        <begin position="149"/>
        <end position="171"/>
    </location>
</feature>
<evidence type="ECO:0000256" key="7">
    <source>
        <dbReference type="ARBA" id="ARBA00023136"/>
    </source>
</evidence>
<evidence type="ECO:0000256" key="5">
    <source>
        <dbReference type="ARBA" id="ARBA00022840"/>
    </source>
</evidence>
<organism evidence="11 12">
    <name type="scientific">Phialocephala subalpina</name>
    <dbReference type="NCBI Taxonomy" id="576137"/>
    <lineage>
        <taxon>Eukaryota</taxon>
        <taxon>Fungi</taxon>
        <taxon>Dikarya</taxon>
        <taxon>Ascomycota</taxon>
        <taxon>Pezizomycotina</taxon>
        <taxon>Leotiomycetes</taxon>
        <taxon>Helotiales</taxon>
        <taxon>Mollisiaceae</taxon>
        <taxon>Phialocephala</taxon>
        <taxon>Phialocephala fortinii species complex</taxon>
    </lineage>
</organism>
<protein>
    <recommendedName>
        <fullName evidence="13">Multidrug resistance-associated protein</fullName>
    </recommendedName>
</protein>
<feature type="domain" description="ABC transmembrane type-1" evidence="10">
    <location>
        <begin position="295"/>
        <end position="570"/>
    </location>
</feature>
<dbReference type="InterPro" id="IPR056227">
    <property type="entry name" value="TMD0_ABC"/>
</dbReference>
<keyword evidence="7 8" id="KW-0472">Membrane</keyword>
<sequence length="1059" mass="116360">MNEISPSGSKHRTMLIAACGGAWGDGAWGPRVDLSCRPFDFTLFFQDVIFSCIPNAVFLLLAPAGIWHRWRQPVVQGHALWLYRCKLAVLTALLVSQAVFLALRVSTNHGTMNTNASLAGDVLGLLAIAAAIPLSYLHHFRSIRPSTVLALYFSALSLLNIARLRTLWQLTAARSNGISAVFTIIFILMLAALGFESKSQNGPSHAAKSNTPEPFSGFWKRLSYAWLARTFRRGYSAVLSVESLPELDPQIESRKLHLQLEHVWSNCKKGRRHALLYSCLRAYLAPFLSAVIPRVCLTCFTFSQPFLIETTIEYIGQSSAEADYGKALIGAYALVFVGIAASTTFYWYQTFRLVVSIRGSLISLIHQRSLGTRAIDLGESTAITLMGTDTERIVTGFRSIHELWGSFLDIVVAMYLLERQLGVACLVPLAIILVFAGVTGRLSGKSNNAQRSWIEKIQARLRLASSMLGDMKAVKTLGLSDKMFSILQAMRLVEIRTSEKFRKLLIWQLLLSNAPALLAPVATFALYAGISLVRQDSSLLAAKAFTSLTLISLLTTPVLELLQSIPAVIQCIGCFDRIQDYCSKPSSAEELKVDNDVSSPNSLSSDLAFELVDNVDVTVISISIQGKSFGWSHDDPPVLKDIDLVINFGKIVMAIGPVGSGKTTLLESILGETLSMPEGSTNASNSLSDRLEIAYCSQSPWLRDTTIQQNIIGCAEMDPKWYATVLWACELNADLEQLPRGDLTIVGSNGAGLSGGQKQRITLARAFYCRRRIILLDDIFSGIDANTTSLIVRRLFGTAGLARQSRTTVLLATHNLKLLPYADEIVVLEDGRLTAGDISNVQKYATTEEKYEDGPHHASTRVDMLAESEDPERAIDVSVIADPSLNSIGDPLTNSTDEVIQSSKRQSGDWQIYKYYANASGYHYVLVFLIGQALGSFFRDFPTIWLLWWSNANAQNPGPRTDGLYLSVYAVLTLAGLASLLLGCWALIIKMVSNSAANLHSNLLKSVLGAPLYFFQTVDTGSLTNRFSQDMELIDMSLPMYAINYVFSKPLIVLPICID</sequence>
<dbReference type="SUPFAM" id="SSF52540">
    <property type="entry name" value="P-loop containing nucleoside triphosphate hydrolases"/>
    <property type="match status" value="1"/>
</dbReference>
<feature type="transmembrane region" description="Helical" evidence="8">
    <location>
        <begin position="968"/>
        <end position="989"/>
    </location>
</feature>
<dbReference type="InterPro" id="IPR036640">
    <property type="entry name" value="ABC1_TM_sf"/>
</dbReference>
<dbReference type="Gene3D" id="1.20.1560.10">
    <property type="entry name" value="ABC transporter type 1, transmembrane domain"/>
    <property type="match status" value="2"/>
</dbReference>
<accession>A0A1L7WYZ4</accession>
<dbReference type="Pfam" id="PF00005">
    <property type="entry name" value="ABC_tran"/>
    <property type="match status" value="1"/>
</dbReference>
<evidence type="ECO:0000256" key="8">
    <source>
        <dbReference type="SAM" id="Phobius"/>
    </source>
</evidence>
<evidence type="ECO:0000313" key="11">
    <source>
        <dbReference type="EMBL" id="CZR57989.1"/>
    </source>
</evidence>
<dbReference type="Pfam" id="PF00664">
    <property type="entry name" value="ABC_membrane"/>
    <property type="match status" value="2"/>
</dbReference>
<keyword evidence="12" id="KW-1185">Reference proteome</keyword>
<feature type="transmembrane region" description="Helical" evidence="8">
    <location>
        <begin position="504"/>
        <end position="528"/>
    </location>
</feature>
<dbReference type="InterPro" id="IPR044746">
    <property type="entry name" value="ABCC_6TM_D1"/>
</dbReference>
<feature type="transmembrane region" description="Helical" evidence="8">
    <location>
        <begin position="118"/>
        <end position="137"/>
    </location>
</feature>
<dbReference type="InterPro" id="IPR003593">
    <property type="entry name" value="AAA+_ATPase"/>
</dbReference>
<dbReference type="STRING" id="576137.A0A1L7WYZ4"/>
<dbReference type="Proteomes" id="UP000184330">
    <property type="component" value="Unassembled WGS sequence"/>
</dbReference>
<evidence type="ECO:0000256" key="6">
    <source>
        <dbReference type="ARBA" id="ARBA00022989"/>
    </source>
</evidence>
<evidence type="ECO:0000259" key="10">
    <source>
        <dbReference type="PROSITE" id="PS50929"/>
    </source>
</evidence>
<dbReference type="GO" id="GO:0005524">
    <property type="term" value="F:ATP binding"/>
    <property type="evidence" value="ECO:0007669"/>
    <property type="project" value="UniProtKB-KW"/>
</dbReference>
<keyword evidence="4" id="KW-0547">Nucleotide-binding</keyword>
<dbReference type="InterPro" id="IPR050173">
    <property type="entry name" value="ABC_transporter_C-like"/>
</dbReference>
<feature type="domain" description="ABC transporter" evidence="9">
    <location>
        <begin position="624"/>
        <end position="855"/>
    </location>
</feature>
<dbReference type="PANTHER" id="PTHR24223">
    <property type="entry name" value="ATP-BINDING CASSETTE SUB-FAMILY C"/>
    <property type="match status" value="1"/>
</dbReference>
<feature type="transmembrane region" description="Helical" evidence="8">
    <location>
        <begin position="87"/>
        <end position="106"/>
    </location>
</feature>
<evidence type="ECO:0000259" key="9">
    <source>
        <dbReference type="PROSITE" id="PS50893"/>
    </source>
</evidence>
<dbReference type="InterPro" id="IPR003439">
    <property type="entry name" value="ABC_transporter-like_ATP-bd"/>
</dbReference>
<dbReference type="InterPro" id="IPR027417">
    <property type="entry name" value="P-loop_NTPase"/>
</dbReference>
<feature type="transmembrane region" description="Helical" evidence="8">
    <location>
        <begin position="421"/>
        <end position="442"/>
    </location>
</feature>
<gene>
    <name evidence="11" type="ORF">PAC_07879</name>
</gene>
<dbReference type="InterPro" id="IPR017871">
    <property type="entry name" value="ABC_transporter-like_CS"/>
</dbReference>
<keyword evidence="5" id="KW-0067">ATP-binding</keyword>
<evidence type="ECO:0000256" key="1">
    <source>
        <dbReference type="ARBA" id="ARBA00004141"/>
    </source>
</evidence>
<dbReference type="GO" id="GO:0016887">
    <property type="term" value="F:ATP hydrolysis activity"/>
    <property type="evidence" value="ECO:0007669"/>
    <property type="project" value="InterPro"/>
</dbReference>
<keyword evidence="2" id="KW-0813">Transport</keyword>